<evidence type="ECO:0000313" key="1">
    <source>
        <dbReference type="EMBL" id="KAA6323810.1"/>
    </source>
</evidence>
<name>A0A5J4QSE2_9ZZZZ</name>
<reference evidence="1" key="1">
    <citation type="submission" date="2019-03" db="EMBL/GenBank/DDBJ databases">
        <title>Single cell metagenomics reveals metabolic interactions within the superorganism composed of flagellate Streblomastix strix and complex community of Bacteroidetes bacteria on its surface.</title>
        <authorList>
            <person name="Treitli S.C."/>
            <person name="Kolisko M."/>
            <person name="Husnik F."/>
            <person name="Keeling P."/>
            <person name="Hampl V."/>
        </authorList>
    </citation>
    <scope>NUCLEOTIDE SEQUENCE</scope>
    <source>
        <strain evidence="1">STM</strain>
    </source>
</reference>
<organism evidence="1">
    <name type="scientific">termite gut metagenome</name>
    <dbReference type="NCBI Taxonomy" id="433724"/>
    <lineage>
        <taxon>unclassified sequences</taxon>
        <taxon>metagenomes</taxon>
        <taxon>organismal metagenomes</taxon>
    </lineage>
</organism>
<dbReference type="EMBL" id="SNRY01002718">
    <property type="protein sequence ID" value="KAA6323810.1"/>
    <property type="molecule type" value="Genomic_DNA"/>
</dbReference>
<sequence>MKDVIVLAIIEMLSKLNFEKDNLITIKSSQIHLATKIDFFL</sequence>
<comment type="caution">
    <text evidence="1">The sequence shown here is derived from an EMBL/GenBank/DDBJ whole genome shotgun (WGS) entry which is preliminary data.</text>
</comment>
<proteinExistence type="predicted"/>
<accession>A0A5J4QSE2</accession>
<dbReference type="AlphaFoldDB" id="A0A5J4QSE2"/>
<protein>
    <submittedName>
        <fullName evidence="1">Uncharacterized protein</fullName>
    </submittedName>
</protein>
<gene>
    <name evidence="1" type="ORF">EZS27_026792</name>
</gene>